<sequence>MMYDKRSLERLVMQMYHDTIRVESKYHVWKQIINSSKERYDLMNRIAPAYFNMTTSALFTDFVISLTKLFDSDSKVVGNLKKLIDIAEGVNSSVYEEQNNAGISIINKSTLEGYKKQLEEQKPILDNLFKWRDKVFAHYDKKYYLDRKRIHSDAQVRYEEIDILFELLHSILNNFSLALSGRALYPEAIDALDIERLFNVIEKHPKLLEEMKQLMVQEEEYYRVMLLAAGHEMSNDSNEGFEIEELIDIIHENPELKDEEE</sequence>
<dbReference type="InterPro" id="IPR040704">
    <property type="entry name" value="HEPN_AbiU2"/>
</dbReference>
<evidence type="ECO:0000259" key="1">
    <source>
        <dbReference type="Pfam" id="PF18734"/>
    </source>
</evidence>
<evidence type="ECO:0000313" key="3">
    <source>
        <dbReference type="Proteomes" id="UP000316208"/>
    </source>
</evidence>
<name>A0ABY3AH35_PAEPP</name>
<keyword evidence="3" id="KW-1185">Reference proteome</keyword>
<organism evidence="2 3">
    <name type="scientific">Paenibacillus popilliae</name>
    <name type="common">Bacillus popilliae</name>
    <dbReference type="NCBI Taxonomy" id="78057"/>
    <lineage>
        <taxon>Bacteria</taxon>
        <taxon>Bacillati</taxon>
        <taxon>Bacillota</taxon>
        <taxon>Bacilli</taxon>
        <taxon>Bacillales</taxon>
        <taxon>Paenibacillaceae</taxon>
        <taxon>Paenibacillus</taxon>
    </lineage>
</organism>
<accession>A0ABY3AH35</accession>
<proteinExistence type="predicted"/>
<evidence type="ECO:0000313" key="2">
    <source>
        <dbReference type="EMBL" id="TQR40172.1"/>
    </source>
</evidence>
<dbReference type="RefSeq" id="WP_142546992.1">
    <property type="nucleotide sequence ID" value="NZ_SADY01000017.1"/>
</dbReference>
<dbReference type="EMBL" id="SADY01000017">
    <property type="protein sequence ID" value="TQR40172.1"/>
    <property type="molecule type" value="Genomic_DNA"/>
</dbReference>
<dbReference type="Pfam" id="PF18734">
    <property type="entry name" value="HEPN_AbiU2"/>
    <property type="match status" value="1"/>
</dbReference>
<reference evidence="2 3" key="1">
    <citation type="submission" date="2018-03" db="EMBL/GenBank/DDBJ databases">
        <title>Aerobic endospore-forming bacteria genome sequencing and assembly.</title>
        <authorList>
            <person name="Cavalcante D.A."/>
            <person name="Driks A."/>
            <person name="Putonti C."/>
            <person name="De-Souza M.T."/>
        </authorList>
    </citation>
    <scope>NUCLEOTIDE SEQUENCE [LARGE SCALE GENOMIC DNA]</scope>
    <source>
        <strain evidence="2 3">SDF0028</strain>
    </source>
</reference>
<feature type="domain" description="HEPN AbiU2-like" evidence="1">
    <location>
        <begin position="8"/>
        <end position="181"/>
    </location>
</feature>
<protein>
    <recommendedName>
        <fullName evidence="1">HEPN AbiU2-like domain-containing protein</fullName>
    </recommendedName>
</protein>
<comment type="caution">
    <text evidence="2">The sequence shown here is derived from an EMBL/GenBank/DDBJ whole genome shotgun (WGS) entry which is preliminary data.</text>
</comment>
<gene>
    <name evidence="2" type="ORF">C7Y44_28210</name>
</gene>
<dbReference type="Proteomes" id="UP000316208">
    <property type="component" value="Unassembled WGS sequence"/>
</dbReference>